<evidence type="ECO:0000313" key="9">
    <source>
        <dbReference type="Proteomes" id="UP000217186"/>
    </source>
</evidence>
<dbReference type="InterPro" id="IPR015421">
    <property type="entry name" value="PyrdxlP-dep_Trfase_major"/>
</dbReference>
<dbReference type="InterPro" id="IPR000277">
    <property type="entry name" value="Cys/Met-Metab_PyrdxlP-dep_enz"/>
</dbReference>
<gene>
    <name evidence="8" type="ORF">A7sIIA15_01525</name>
</gene>
<dbReference type="GO" id="GO:0019346">
    <property type="term" value="P:transsulfuration"/>
    <property type="evidence" value="ECO:0007669"/>
    <property type="project" value="InterPro"/>
</dbReference>
<keyword evidence="4 5" id="KW-0663">Pyridoxal phosphate</keyword>
<keyword evidence="3" id="KW-0808">Transferase</keyword>
<protein>
    <submittedName>
        <fullName evidence="8">O-acetylhomoserine (Thiol)-lyase</fullName>
    </submittedName>
</protein>
<dbReference type="PANTHER" id="PTHR43797:SF2">
    <property type="entry name" value="HOMOCYSTEINE_CYSTEINE SYNTHASE"/>
    <property type="match status" value="1"/>
</dbReference>
<comment type="cofactor">
    <cofactor evidence="1 6">
        <name>pyridoxal 5'-phosphate</name>
        <dbReference type="ChEBI" id="CHEBI:597326"/>
    </cofactor>
</comment>
<reference evidence="8 9" key="1">
    <citation type="submission" date="2016-07" db="EMBL/GenBank/DDBJ databases">
        <title>High microdiversification within the ubiquitous acI lineage of Actinobacteria.</title>
        <authorList>
            <person name="Neuenschwander S.M."/>
            <person name="Salcher M."/>
            <person name="Ghai R."/>
            <person name="Pernthaler J."/>
        </authorList>
    </citation>
    <scope>NUCLEOTIDE SEQUENCE [LARGE SCALE GENOMIC DNA]</scope>
    <source>
        <strain evidence="8">MMS-IIA-15</strain>
    </source>
</reference>
<dbReference type="SUPFAM" id="SSF53383">
    <property type="entry name" value="PLP-dependent transferases"/>
    <property type="match status" value="1"/>
</dbReference>
<dbReference type="PANTHER" id="PTHR43797">
    <property type="entry name" value="HOMOCYSTEINE/CYSTEINE SYNTHASE"/>
    <property type="match status" value="1"/>
</dbReference>
<evidence type="ECO:0000313" key="8">
    <source>
        <dbReference type="EMBL" id="ASY19585.1"/>
    </source>
</evidence>
<dbReference type="Gene3D" id="3.40.640.10">
    <property type="entry name" value="Type I PLP-dependent aspartate aminotransferase-like (Major domain)"/>
    <property type="match status" value="1"/>
</dbReference>
<dbReference type="RefSeq" id="WP_095685476.1">
    <property type="nucleotide sequence ID" value="NZ_CP016776.1"/>
</dbReference>
<dbReference type="PROSITE" id="PS00868">
    <property type="entry name" value="CYS_MET_METAB_PP"/>
    <property type="match status" value="1"/>
</dbReference>
<dbReference type="GO" id="GO:0005737">
    <property type="term" value="C:cytoplasm"/>
    <property type="evidence" value="ECO:0007669"/>
    <property type="project" value="TreeGrafter"/>
</dbReference>
<feature type="modified residue" description="N6-(pyridoxal phosphate)lysine" evidence="5">
    <location>
        <position position="211"/>
    </location>
</feature>
<dbReference type="NCBIfam" id="TIGR01326">
    <property type="entry name" value="OAH_OAS_sulfhy"/>
    <property type="match status" value="1"/>
</dbReference>
<proteinExistence type="inferred from homology"/>
<dbReference type="GO" id="GO:0003961">
    <property type="term" value="F:O-acetylhomoserine aminocarboxypropyltransferase activity"/>
    <property type="evidence" value="ECO:0007669"/>
    <property type="project" value="TreeGrafter"/>
</dbReference>
<comment type="similarity">
    <text evidence="2 6">Belongs to the trans-sulfuration enzymes family.</text>
</comment>
<dbReference type="OrthoDB" id="9780685at2"/>
<dbReference type="CDD" id="cd00614">
    <property type="entry name" value="CGS_like"/>
    <property type="match status" value="1"/>
</dbReference>
<dbReference type="GO" id="GO:0006535">
    <property type="term" value="P:cysteine biosynthetic process from serine"/>
    <property type="evidence" value="ECO:0007669"/>
    <property type="project" value="TreeGrafter"/>
</dbReference>
<dbReference type="InterPro" id="IPR006235">
    <property type="entry name" value="OAc-hSer/O-AcSer_sulfhydrylase"/>
</dbReference>
<dbReference type="EMBL" id="CP016776">
    <property type="protein sequence ID" value="ASY19585.1"/>
    <property type="molecule type" value="Genomic_DNA"/>
</dbReference>
<dbReference type="GO" id="GO:0030170">
    <property type="term" value="F:pyridoxal phosphate binding"/>
    <property type="evidence" value="ECO:0007669"/>
    <property type="project" value="InterPro"/>
</dbReference>
<evidence type="ECO:0000256" key="7">
    <source>
        <dbReference type="SAM" id="MobiDB-lite"/>
    </source>
</evidence>
<dbReference type="NCBIfam" id="NF005872">
    <property type="entry name" value="PRK07812.1"/>
    <property type="match status" value="1"/>
</dbReference>
<dbReference type="GO" id="GO:0071269">
    <property type="term" value="P:L-homocysteine biosynthetic process"/>
    <property type="evidence" value="ECO:0007669"/>
    <property type="project" value="TreeGrafter"/>
</dbReference>
<dbReference type="InterPro" id="IPR015422">
    <property type="entry name" value="PyrdxlP-dep_Trfase_small"/>
</dbReference>
<dbReference type="Gene3D" id="3.90.1150.10">
    <property type="entry name" value="Aspartate Aminotransferase, domain 1"/>
    <property type="match status" value="1"/>
</dbReference>
<organism evidence="8 9">
    <name type="scientific">Candidatus Planktophila vernalis</name>
    <dbReference type="NCBI Taxonomy" id="1884907"/>
    <lineage>
        <taxon>Bacteria</taxon>
        <taxon>Bacillati</taxon>
        <taxon>Actinomycetota</taxon>
        <taxon>Actinomycetes</taxon>
        <taxon>Candidatus Nanopelagicales</taxon>
        <taxon>Candidatus Nanopelagicaceae</taxon>
        <taxon>Candidatus Planktophila</taxon>
    </lineage>
</organism>
<dbReference type="AlphaFoldDB" id="A0A249KSA1"/>
<sequence>MSENSEWSFETQQIHAGQNPDSDTGSRSLPIYQTTAYQFRDTQHAANLFGIAEAGNVYTRINNPTQDAVEKRIATLEGGVAALLVSSGMAATTLAIMNVAQAGDHVVSSSNVYGGTFNLFNYTLPKFGIEVTFVNDTGNMDAWRAAVKPNTKAFFGEGISNPLGTVLDLAGIAAVAHEAGVPWIVDNTIATPYVTRPFDHGVDIIVHSATKFLSGHGNAMVGAIVDSGNFDFAKNPKKFPGFNEPDPSYNNMIYAKTLGVGGDFGANLAYIFKARLQLLRDFGSSVSPFNAWLLAQGLETLNLRMDRHLLNAQALAEWLEKQPEVAHVSYAGLPSSPWYATAKKYAPKGAGAVFAFELKGGATAGRKFVEGLKLFSHVANIGDVRSLVIHPASTTHAQLSPEEQLKAGITPGMVRLSIGLENIEDIKNDVKLGFAAVKNA</sequence>
<keyword evidence="8" id="KW-0456">Lyase</keyword>
<dbReference type="InterPro" id="IPR054542">
    <property type="entry name" value="Cys_met_metab_PP"/>
</dbReference>
<evidence type="ECO:0000256" key="4">
    <source>
        <dbReference type="ARBA" id="ARBA00022898"/>
    </source>
</evidence>
<dbReference type="PIRSF" id="PIRSF001434">
    <property type="entry name" value="CGS"/>
    <property type="match status" value="1"/>
</dbReference>
<evidence type="ECO:0000256" key="6">
    <source>
        <dbReference type="RuleBase" id="RU362118"/>
    </source>
</evidence>
<dbReference type="KEGG" id="pvn:A7sIIA15_01525"/>
<dbReference type="GO" id="GO:0016829">
    <property type="term" value="F:lyase activity"/>
    <property type="evidence" value="ECO:0007669"/>
    <property type="project" value="UniProtKB-KW"/>
</dbReference>
<dbReference type="Pfam" id="PF01053">
    <property type="entry name" value="Cys_Met_Meta_PP"/>
    <property type="match status" value="1"/>
</dbReference>
<evidence type="ECO:0000256" key="5">
    <source>
        <dbReference type="PIRSR" id="PIRSR001434-2"/>
    </source>
</evidence>
<keyword evidence="9" id="KW-1185">Reference proteome</keyword>
<evidence type="ECO:0000256" key="3">
    <source>
        <dbReference type="ARBA" id="ARBA00022679"/>
    </source>
</evidence>
<evidence type="ECO:0000256" key="1">
    <source>
        <dbReference type="ARBA" id="ARBA00001933"/>
    </source>
</evidence>
<dbReference type="InterPro" id="IPR015424">
    <property type="entry name" value="PyrdxlP-dep_Trfase"/>
</dbReference>
<dbReference type="FunFam" id="3.40.640.10:FF:000035">
    <property type="entry name" value="O-succinylhomoserine sulfhydrylase"/>
    <property type="match status" value="1"/>
</dbReference>
<dbReference type="GO" id="GO:0004124">
    <property type="term" value="F:cysteine synthase activity"/>
    <property type="evidence" value="ECO:0007669"/>
    <property type="project" value="TreeGrafter"/>
</dbReference>
<accession>A0A249KSA1</accession>
<name>A0A249KSA1_9ACTN</name>
<feature type="region of interest" description="Disordered" evidence="7">
    <location>
        <begin position="1"/>
        <end position="27"/>
    </location>
</feature>
<evidence type="ECO:0000256" key="2">
    <source>
        <dbReference type="ARBA" id="ARBA00009077"/>
    </source>
</evidence>
<dbReference type="Proteomes" id="UP000217186">
    <property type="component" value="Chromosome"/>
</dbReference>